<dbReference type="PANTHER" id="PTHR33392">
    <property type="entry name" value="POLYISOPRENYL-TEICHOIC ACID--PEPTIDOGLYCAN TEICHOIC ACID TRANSFERASE TAGU"/>
    <property type="match status" value="1"/>
</dbReference>
<evidence type="ECO:0000256" key="1">
    <source>
        <dbReference type="ARBA" id="ARBA00006068"/>
    </source>
</evidence>
<dbReference type="HOGENOM" id="CLU_016455_0_3_11"/>
<dbReference type="Pfam" id="PF13399">
    <property type="entry name" value="LytR_C"/>
    <property type="match status" value="1"/>
</dbReference>
<name>G8WWJ8_STREN</name>
<keyword evidence="6" id="KW-1185">Reference proteome</keyword>
<proteinExistence type="inferred from homology"/>
<dbReference type="eggNOG" id="COG1316">
    <property type="taxonomic scope" value="Bacteria"/>
</dbReference>
<evidence type="ECO:0000256" key="2">
    <source>
        <dbReference type="SAM" id="MobiDB-lite"/>
    </source>
</evidence>
<dbReference type="Pfam" id="PF03816">
    <property type="entry name" value="LytR_cpsA_psr"/>
    <property type="match status" value="1"/>
</dbReference>
<dbReference type="PANTHER" id="PTHR33392:SF6">
    <property type="entry name" value="POLYISOPRENYL-TEICHOIC ACID--PEPTIDOGLYCAN TEICHOIC ACID TRANSFERASE TAGU"/>
    <property type="match status" value="1"/>
</dbReference>
<evidence type="ECO:0000259" key="3">
    <source>
        <dbReference type="Pfam" id="PF03816"/>
    </source>
</evidence>
<dbReference type="Proteomes" id="UP000007842">
    <property type="component" value="Chromosome"/>
</dbReference>
<gene>
    <name evidence="5" type="ordered locus">SCATT_20330</name>
</gene>
<accession>G8WWJ8</accession>
<dbReference type="STRING" id="1003195.SCATT_20330"/>
<reference evidence="6" key="1">
    <citation type="submission" date="2011-12" db="EMBL/GenBank/DDBJ databases">
        <title>Complete genome sequence of Streptomyces cattleya strain DSM 46488.</title>
        <authorList>
            <person name="Ou H.-Y."/>
            <person name="Li P."/>
            <person name="Zhao C."/>
            <person name="O'Hagan D."/>
            <person name="Deng Z."/>
        </authorList>
    </citation>
    <scope>NUCLEOTIDE SEQUENCE [LARGE SCALE GENOMIC DNA]</scope>
    <source>
        <strain evidence="6">ATCC 35852 / DSM 46488 / JCM 4925 / NBRC 14057 / NRRL 8057</strain>
    </source>
</reference>
<dbReference type="PATRIC" id="fig|1003195.29.peg.2044"/>
<feature type="domain" description="Cell envelope-related transcriptional attenuator" evidence="3">
    <location>
        <begin position="94"/>
        <end position="241"/>
    </location>
</feature>
<dbReference type="InterPro" id="IPR050922">
    <property type="entry name" value="LytR/CpsA/Psr_CW_biosynth"/>
</dbReference>
<protein>
    <submittedName>
        <fullName evidence="5">Cell envelope-related transcriptional attenuator</fullName>
    </submittedName>
</protein>
<dbReference type="NCBIfam" id="TIGR00350">
    <property type="entry name" value="lytR_cpsA_psr"/>
    <property type="match status" value="1"/>
</dbReference>
<feature type="compositionally biased region" description="Basic and acidic residues" evidence="2">
    <location>
        <begin position="331"/>
        <end position="342"/>
    </location>
</feature>
<dbReference type="EMBL" id="CP003219">
    <property type="protein sequence ID" value="AEW94404.1"/>
    <property type="molecule type" value="Genomic_DNA"/>
</dbReference>
<sequence>MTAPVARRRLRKRRVMRLAGAVSLAVLTTSGLSHIAVGGLGHAITRVDPFTGLGRRPAVGAGQNFLLVGTDGRDRIGERDRERYRLGGEPCHCTDTMMLLHLSADRSRLSVVGIPRDTYVELPAPHGGRPRPAKLNAAYAVGGPGLTVRTVERLTGVRVDHYLELDFTSFMRTVDAVGGVPVCTARPLHDPKSGLELPAGTTVLDGGRALQYVRSRYLDGSADLGRMQRQQRFVAQLIHRATGSGVLLNPVRLSTTIGSALSSVRADKGLTTTDLLDLAGTVRGFTPASAEFASVPVAEADHQVPGVGSTVRWDRRRAERLFAAVRRDEPLAAAREEREHDGAPGPGTRAPGGVRSAAASGPGRPHDPARPRVPVPVDPATVTVQVMTDGPRGRLVADELRATGFRVVSAPHRRLWWTPPHTVIDYDPGRIRSARSLAAALPGAEPRPQEGLGAVLRVTAGEDFAGVTPVRPDNPAPRVNPATGVGAVTGDQVVCP</sequence>
<dbReference type="InterPro" id="IPR027381">
    <property type="entry name" value="LytR/CpsA/Psr_C"/>
</dbReference>
<dbReference type="AlphaFoldDB" id="G8WWJ8"/>
<evidence type="ECO:0000313" key="5">
    <source>
        <dbReference type="EMBL" id="AEW94404.1"/>
    </source>
</evidence>
<evidence type="ECO:0000259" key="4">
    <source>
        <dbReference type="Pfam" id="PF13399"/>
    </source>
</evidence>
<dbReference type="KEGG" id="scy:SCATT_20330"/>
<evidence type="ECO:0000313" key="6">
    <source>
        <dbReference type="Proteomes" id="UP000007842"/>
    </source>
</evidence>
<feature type="domain" description="LytR/CpsA/Psr regulator C-terminal" evidence="4">
    <location>
        <begin position="394"/>
        <end position="464"/>
    </location>
</feature>
<dbReference type="InterPro" id="IPR004474">
    <property type="entry name" value="LytR_CpsA_psr"/>
</dbReference>
<organism evidence="5 6">
    <name type="scientific">Streptantibioticus cattleyicolor (strain ATCC 35852 / DSM 46488 / JCM 4925 / NBRC 14057 / NRRL 8057)</name>
    <name type="common">Streptomyces cattleya</name>
    <dbReference type="NCBI Taxonomy" id="1003195"/>
    <lineage>
        <taxon>Bacteria</taxon>
        <taxon>Bacillati</taxon>
        <taxon>Actinomycetota</taxon>
        <taxon>Actinomycetes</taxon>
        <taxon>Kitasatosporales</taxon>
        <taxon>Streptomycetaceae</taxon>
        <taxon>Streptantibioticus</taxon>
    </lineage>
</organism>
<dbReference type="RefSeq" id="WP_014627764.1">
    <property type="nucleotide sequence ID" value="NC_016111.1"/>
</dbReference>
<dbReference type="Gene3D" id="3.40.630.190">
    <property type="entry name" value="LCP protein"/>
    <property type="match status" value="1"/>
</dbReference>
<comment type="similarity">
    <text evidence="1">Belongs to the LytR/CpsA/Psr (LCP) family.</text>
</comment>
<feature type="region of interest" description="Disordered" evidence="2">
    <location>
        <begin position="331"/>
        <end position="376"/>
    </location>
</feature>